<sequence>MSLSVHIEKKLGAFTLSVRFETRGGVLGILGASGSGKSKTLQCIAGIERPDAGRIVLNGRVLFDSRSRTDMRVQDRHVGYLFQNYALFPHMTVEENIYSGIRYLKDKRERQRRVDDMIGRMHLTGLSDRKPGQLSGGQQQRTALARCLINEPDILLLDEPFSALDTWLREQLLAELKQLLTYYDKDVLIVTHNRDEAYQLCQRIVVLEDGRVDSAGPVQDIFSAPPTRAAAILMGCRNIAPARFLGEEIVVPDWNLRFRPERPVPPGLCAVAIGERSFAPGREENGQAVAVETILERPFSWLVQFRYQGQKEDTPSLWWQVDKTSHEPPRVLSLGVSSRDILLLHT</sequence>
<evidence type="ECO:0000313" key="10">
    <source>
        <dbReference type="Proteomes" id="UP000591071"/>
    </source>
</evidence>
<reference evidence="9 10" key="1">
    <citation type="submission" date="2020-04" db="EMBL/GenBank/DDBJ databases">
        <authorList>
            <person name="Hitch T.C.A."/>
            <person name="Wylensek D."/>
            <person name="Clavel T."/>
        </authorList>
    </citation>
    <scope>NUCLEOTIDE SEQUENCE [LARGE SCALE GENOMIC DNA]</scope>
    <source>
        <strain evidence="9 10">Oil-RF-744-FAT-WT-6-1</strain>
    </source>
</reference>
<evidence type="ECO:0000256" key="5">
    <source>
        <dbReference type="ARBA" id="ARBA00022840"/>
    </source>
</evidence>
<dbReference type="Gene3D" id="3.40.50.300">
    <property type="entry name" value="P-loop containing nucleotide triphosphate hydrolases"/>
    <property type="match status" value="1"/>
</dbReference>
<dbReference type="InterPro" id="IPR003439">
    <property type="entry name" value="ABC_transporter-like_ATP-bd"/>
</dbReference>
<name>A0A848BQ65_9FIRM</name>
<keyword evidence="3" id="KW-0997">Cell inner membrane</keyword>
<dbReference type="PANTHER" id="PTHR42781">
    <property type="entry name" value="SPERMIDINE/PUTRESCINE IMPORT ATP-BINDING PROTEIN POTA"/>
    <property type="match status" value="1"/>
</dbReference>
<dbReference type="SUPFAM" id="SSF52540">
    <property type="entry name" value="P-loop containing nucleoside triphosphate hydrolases"/>
    <property type="match status" value="1"/>
</dbReference>
<evidence type="ECO:0000256" key="7">
    <source>
        <dbReference type="ARBA" id="ARBA00023136"/>
    </source>
</evidence>
<comment type="caution">
    <text evidence="9">The sequence shown here is derived from an EMBL/GenBank/DDBJ whole genome shotgun (WGS) entry which is preliminary data.</text>
</comment>
<dbReference type="Pfam" id="PF00005">
    <property type="entry name" value="ABC_tran"/>
    <property type="match status" value="1"/>
</dbReference>
<protein>
    <submittedName>
        <fullName evidence="9">ATP-binding cassette domain-containing protein</fullName>
    </submittedName>
</protein>
<organism evidence="9 10">
    <name type="scientific">Megasphaera hexanoica</name>
    <dbReference type="NCBI Taxonomy" id="1675036"/>
    <lineage>
        <taxon>Bacteria</taxon>
        <taxon>Bacillati</taxon>
        <taxon>Bacillota</taxon>
        <taxon>Negativicutes</taxon>
        <taxon>Veillonellales</taxon>
        <taxon>Veillonellaceae</taxon>
        <taxon>Megasphaera</taxon>
    </lineage>
</organism>
<keyword evidence="4" id="KW-0547">Nucleotide-binding</keyword>
<dbReference type="GO" id="GO:0016887">
    <property type="term" value="F:ATP hydrolysis activity"/>
    <property type="evidence" value="ECO:0007669"/>
    <property type="project" value="InterPro"/>
</dbReference>
<evidence type="ECO:0000256" key="1">
    <source>
        <dbReference type="ARBA" id="ARBA00022448"/>
    </source>
</evidence>
<proteinExistence type="predicted"/>
<evidence type="ECO:0000256" key="6">
    <source>
        <dbReference type="ARBA" id="ARBA00022967"/>
    </source>
</evidence>
<dbReference type="GO" id="GO:0005524">
    <property type="term" value="F:ATP binding"/>
    <property type="evidence" value="ECO:0007669"/>
    <property type="project" value="UniProtKB-KW"/>
</dbReference>
<dbReference type="InterPro" id="IPR050093">
    <property type="entry name" value="ABC_SmlMolc_Importer"/>
</dbReference>
<gene>
    <name evidence="9" type="ORF">HF872_01265</name>
</gene>
<evidence type="ECO:0000313" key="9">
    <source>
        <dbReference type="EMBL" id="NME27260.1"/>
    </source>
</evidence>
<dbReference type="PANTHER" id="PTHR42781:SF1">
    <property type="entry name" value="THIAMINE IMPORT ATP-BINDING PROTEIN THIQ"/>
    <property type="match status" value="1"/>
</dbReference>
<accession>A0A848BQ65</accession>
<dbReference type="InterPro" id="IPR003593">
    <property type="entry name" value="AAA+_ATPase"/>
</dbReference>
<evidence type="ECO:0000256" key="4">
    <source>
        <dbReference type="ARBA" id="ARBA00022741"/>
    </source>
</evidence>
<keyword evidence="1" id="KW-0813">Transport</keyword>
<keyword evidence="5 9" id="KW-0067">ATP-binding</keyword>
<dbReference type="AlphaFoldDB" id="A0A848BQ65"/>
<keyword evidence="6" id="KW-1278">Translocase</keyword>
<dbReference type="EMBL" id="JABAFG010000002">
    <property type="protein sequence ID" value="NME27260.1"/>
    <property type="molecule type" value="Genomic_DNA"/>
</dbReference>
<dbReference type="Proteomes" id="UP000591071">
    <property type="component" value="Unassembled WGS sequence"/>
</dbReference>
<feature type="domain" description="ABC transporter" evidence="8">
    <location>
        <begin position="2"/>
        <end position="234"/>
    </location>
</feature>
<dbReference type="InterPro" id="IPR027417">
    <property type="entry name" value="P-loop_NTPase"/>
</dbReference>
<dbReference type="SMART" id="SM00382">
    <property type="entry name" value="AAA"/>
    <property type="match status" value="1"/>
</dbReference>
<evidence type="ECO:0000256" key="2">
    <source>
        <dbReference type="ARBA" id="ARBA00022475"/>
    </source>
</evidence>
<dbReference type="RefSeq" id="WP_170087078.1">
    <property type="nucleotide sequence ID" value="NZ_JABAFG010000002.1"/>
</dbReference>
<keyword evidence="2" id="KW-1003">Cell membrane</keyword>
<keyword evidence="7" id="KW-0472">Membrane</keyword>
<evidence type="ECO:0000259" key="8">
    <source>
        <dbReference type="PROSITE" id="PS50893"/>
    </source>
</evidence>
<dbReference type="PROSITE" id="PS50893">
    <property type="entry name" value="ABC_TRANSPORTER_2"/>
    <property type="match status" value="1"/>
</dbReference>
<evidence type="ECO:0000256" key="3">
    <source>
        <dbReference type="ARBA" id="ARBA00022519"/>
    </source>
</evidence>